<evidence type="ECO:0000259" key="2">
    <source>
        <dbReference type="Pfam" id="PF01272"/>
    </source>
</evidence>
<dbReference type="Pfam" id="PF01272">
    <property type="entry name" value="GreA_GreB"/>
    <property type="match status" value="1"/>
</dbReference>
<organism evidence="3 6">
    <name type="scientific">Agrobacterium vitis</name>
    <name type="common">Rhizobium vitis</name>
    <dbReference type="NCBI Taxonomy" id="373"/>
    <lineage>
        <taxon>Bacteria</taxon>
        <taxon>Pseudomonadati</taxon>
        <taxon>Pseudomonadota</taxon>
        <taxon>Alphaproteobacteria</taxon>
        <taxon>Hyphomicrobiales</taxon>
        <taxon>Rhizobiaceae</taxon>
        <taxon>Rhizobium/Agrobacterium group</taxon>
        <taxon>Agrobacterium</taxon>
    </lineage>
</organism>
<dbReference type="OrthoDB" id="8537952at2"/>
<evidence type="ECO:0000313" key="4">
    <source>
        <dbReference type="EMBL" id="MUZ73942.1"/>
    </source>
</evidence>
<sequence>MSVAFTKEDSAETAAETLLPERPISPHPNLVTESGLKALERQRLQAREAYDAARAIEDVNERRRQMAGPFRDLNYLEERLHTAQVMPDPTSADSVAFGTTVTFTRDDGRVQSYRIVGEDEADPKAGSISYVSPVARALMGKAVGDVVSLGDQELEITAIAP</sequence>
<evidence type="ECO:0000313" key="7">
    <source>
        <dbReference type="Proteomes" id="UP000440716"/>
    </source>
</evidence>
<reference evidence="7 8" key="2">
    <citation type="submission" date="2019-12" db="EMBL/GenBank/DDBJ databases">
        <title>Whole-genome sequencing of Allorhizobium vitis.</title>
        <authorList>
            <person name="Gan H.M."/>
            <person name="Szegedi E."/>
            <person name="Burr T."/>
            <person name="Savka M.A."/>
        </authorList>
    </citation>
    <scope>NUCLEOTIDE SEQUENCE [LARGE SCALE GENOMIC DNA]</scope>
    <source>
        <strain evidence="5 7">CG415</strain>
        <strain evidence="4 8">CG516</strain>
    </source>
</reference>
<dbReference type="GeneID" id="60680328"/>
<dbReference type="EMBL" id="WPHR01000011">
    <property type="protein sequence ID" value="MUZ73942.1"/>
    <property type="molecule type" value="Genomic_DNA"/>
</dbReference>
<dbReference type="GO" id="GO:0006354">
    <property type="term" value="P:DNA-templated transcription elongation"/>
    <property type="evidence" value="ECO:0007669"/>
    <property type="project" value="TreeGrafter"/>
</dbReference>
<evidence type="ECO:0000313" key="8">
    <source>
        <dbReference type="Proteomes" id="UP000477951"/>
    </source>
</evidence>
<keyword evidence="3" id="KW-0648">Protein biosynthesis</keyword>
<dbReference type="Gene3D" id="3.10.50.30">
    <property type="entry name" value="Transcription elongation factor, GreA/GreB, C-terminal domain"/>
    <property type="match status" value="1"/>
</dbReference>
<dbReference type="GO" id="GO:0003677">
    <property type="term" value="F:DNA binding"/>
    <property type="evidence" value="ECO:0007669"/>
    <property type="project" value="InterPro"/>
</dbReference>
<evidence type="ECO:0000313" key="6">
    <source>
        <dbReference type="Proteomes" id="UP000436911"/>
    </source>
</evidence>
<dbReference type="EMBL" id="WPHU01000001">
    <property type="protein sequence ID" value="MVA54577.1"/>
    <property type="molecule type" value="Genomic_DNA"/>
</dbReference>
<evidence type="ECO:0000256" key="1">
    <source>
        <dbReference type="SAM" id="MobiDB-lite"/>
    </source>
</evidence>
<dbReference type="GO" id="GO:0032784">
    <property type="term" value="P:regulation of DNA-templated transcription elongation"/>
    <property type="evidence" value="ECO:0007669"/>
    <property type="project" value="InterPro"/>
</dbReference>
<evidence type="ECO:0000313" key="5">
    <source>
        <dbReference type="EMBL" id="MVA54577.1"/>
    </source>
</evidence>
<protein>
    <submittedName>
        <fullName evidence="3">Transcription elongation factor GreA</fullName>
    </submittedName>
</protein>
<accession>A0A368NYL1</accession>
<feature type="domain" description="Transcription elongation factor GreA/GreB C-terminal" evidence="2">
    <location>
        <begin position="92"/>
        <end position="159"/>
    </location>
</feature>
<dbReference type="GO" id="GO:0070063">
    <property type="term" value="F:RNA polymerase binding"/>
    <property type="evidence" value="ECO:0007669"/>
    <property type="project" value="InterPro"/>
</dbReference>
<dbReference type="SUPFAM" id="SSF54534">
    <property type="entry name" value="FKBP-like"/>
    <property type="match status" value="1"/>
</dbReference>
<feature type="region of interest" description="Disordered" evidence="1">
    <location>
        <begin position="1"/>
        <end position="30"/>
    </location>
</feature>
<reference evidence="3 6" key="1">
    <citation type="submission" date="2018-08" db="EMBL/GenBank/DDBJ databases">
        <title>Genome sequencing of Agrobacterium vitis strain ICMP 10754.</title>
        <authorList>
            <person name="Visnovsky S.B."/>
            <person name="Pitman A.R."/>
        </authorList>
    </citation>
    <scope>NUCLEOTIDE SEQUENCE [LARGE SCALE GENOMIC DNA]</scope>
    <source>
        <strain evidence="3 6">ICMP 10754</strain>
    </source>
</reference>
<dbReference type="RefSeq" id="WP_060716213.1">
    <property type="nucleotide sequence ID" value="NZ_CP055266.1"/>
</dbReference>
<dbReference type="PANTHER" id="PTHR30437">
    <property type="entry name" value="TRANSCRIPTION ELONGATION FACTOR GREA"/>
    <property type="match status" value="1"/>
</dbReference>
<dbReference type="InterPro" id="IPR023459">
    <property type="entry name" value="Tscrpt_elong_fac_GreA/B_fam"/>
</dbReference>
<dbReference type="NCBIfam" id="NF004973">
    <property type="entry name" value="PRK06342.1"/>
    <property type="match status" value="1"/>
</dbReference>
<dbReference type="PANTHER" id="PTHR30437:SF6">
    <property type="entry name" value="TRANSCRIPTION ELONGATION FACTOR GREB"/>
    <property type="match status" value="1"/>
</dbReference>
<dbReference type="AlphaFoldDB" id="A0A368NYL1"/>
<dbReference type="Proteomes" id="UP000477951">
    <property type="component" value="Unassembled WGS sequence"/>
</dbReference>
<dbReference type="Proteomes" id="UP000436911">
    <property type="component" value="Unassembled WGS sequence"/>
</dbReference>
<dbReference type="EMBL" id="QUSG01000005">
    <property type="protein sequence ID" value="KAA3528046.1"/>
    <property type="molecule type" value="Genomic_DNA"/>
</dbReference>
<proteinExistence type="predicted"/>
<name>A0A368NYL1_AGRVI</name>
<feature type="compositionally biased region" description="Basic and acidic residues" evidence="1">
    <location>
        <begin position="1"/>
        <end position="10"/>
    </location>
</feature>
<comment type="caution">
    <text evidence="3">The sequence shown here is derived from an EMBL/GenBank/DDBJ whole genome shotgun (WGS) entry which is preliminary data.</text>
</comment>
<dbReference type="InterPro" id="IPR036953">
    <property type="entry name" value="GreA/GreB_C_sf"/>
</dbReference>
<dbReference type="Proteomes" id="UP000440716">
    <property type="component" value="Unassembled WGS sequence"/>
</dbReference>
<keyword evidence="3" id="KW-0251">Elongation factor</keyword>
<dbReference type="FunFam" id="3.10.50.30:FF:000001">
    <property type="entry name" value="Transcription elongation factor GreA"/>
    <property type="match status" value="1"/>
</dbReference>
<dbReference type="InterPro" id="IPR001437">
    <property type="entry name" value="Tscrpt_elong_fac_GreA/B_C"/>
</dbReference>
<dbReference type="GO" id="GO:0003746">
    <property type="term" value="F:translation elongation factor activity"/>
    <property type="evidence" value="ECO:0007669"/>
    <property type="project" value="UniProtKB-KW"/>
</dbReference>
<gene>
    <name evidence="3" type="primary">greA</name>
    <name evidence="3" type="ORF">DXT89_12430</name>
    <name evidence="5" type="ORF">GOZ88_00450</name>
    <name evidence="4" type="ORF">GOZ90_14735</name>
</gene>
<evidence type="ECO:0000313" key="3">
    <source>
        <dbReference type="EMBL" id="KAA3528046.1"/>
    </source>
</evidence>